<gene>
    <name evidence="1" type="ORF">CCMP2556_LOCUS5428</name>
</gene>
<keyword evidence="2" id="KW-1185">Reference proteome</keyword>
<feature type="non-terminal residue" evidence="1">
    <location>
        <position position="1"/>
    </location>
</feature>
<sequence>VRVLNGAPPTSKACDGDPDGVGFKMWEPVLYAAGPTPFEALRVVALILQEKVKDGHLSQMPPLMQVRWARGKTPQEPLPTPWTEEEGGKLDWLRPFELLPPTGRRHVLASLRRQSANPTFYNLHFFGGLEHFRAAFKEAGIFPRPLHGYLRGIQPDFVYVLQSLQCMAEDKALVDKVLTNVLRGIPVLFSNEVEDPDDEFSGWLLKQPTIRLNKEPQHYRFHGDD</sequence>
<proteinExistence type="predicted"/>
<evidence type="ECO:0000313" key="1">
    <source>
        <dbReference type="EMBL" id="CAK8998864.1"/>
    </source>
</evidence>
<reference evidence="1 2" key="1">
    <citation type="submission" date="2024-02" db="EMBL/GenBank/DDBJ databases">
        <authorList>
            <person name="Chen Y."/>
            <person name="Shah S."/>
            <person name="Dougan E. K."/>
            <person name="Thang M."/>
            <person name="Chan C."/>
        </authorList>
    </citation>
    <scope>NUCLEOTIDE SEQUENCE [LARGE SCALE GENOMIC DNA]</scope>
</reference>
<accession>A0ABP0I8H9</accession>
<name>A0ABP0I8H9_9DINO</name>
<organism evidence="1 2">
    <name type="scientific">Durusdinium trenchii</name>
    <dbReference type="NCBI Taxonomy" id="1381693"/>
    <lineage>
        <taxon>Eukaryota</taxon>
        <taxon>Sar</taxon>
        <taxon>Alveolata</taxon>
        <taxon>Dinophyceae</taxon>
        <taxon>Suessiales</taxon>
        <taxon>Symbiodiniaceae</taxon>
        <taxon>Durusdinium</taxon>
    </lineage>
</organism>
<protein>
    <submittedName>
        <fullName evidence="1">Uncharacterized protein</fullName>
    </submittedName>
</protein>
<comment type="caution">
    <text evidence="1">The sequence shown here is derived from an EMBL/GenBank/DDBJ whole genome shotgun (WGS) entry which is preliminary data.</text>
</comment>
<dbReference type="Proteomes" id="UP001642484">
    <property type="component" value="Unassembled WGS sequence"/>
</dbReference>
<dbReference type="EMBL" id="CAXAMN010002263">
    <property type="protein sequence ID" value="CAK8998864.1"/>
    <property type="molecule type" value="Genomic_DNA"/>
</dbReference>
<evidence type="ECO:0000313" key="2">
    <source>
        <dbReference type="Proteomes" id="UP001642484"/>
    </source>
</evidence>